<keyword evidence="1" id="KW-1133">Transmembrane helix</keyword>
<keyword evidence="2" id="KW-1185">Reference proteome</keyword>
<dbReference type="AlphaFoldDB" id="A0A1I8B2B9"/>
<evidence type="ECO:0000313" key="3">
    <source>
        <dbReference type="WBParaSite" id="MhA1_Contig1262.frz3.gene8"/>
    </source>
</evidence>
<proteinExistence type="predicted"/>
<sequence>MFNEEEEEEEEEEFEENEDNYYFRHRFWRMRRQFEQQNNLQTFNNQIPTISAIINLNGVPQQTFSSSSSPSHQFFPQSTNIYPQQFIPPQSPTDSQSIQIQLHNNELTDNNNNNSQYNNEFQRRKRKINNSPQQQQYSPQQLNNPKLEQKRKIHYRTNLVLGAVIICMFFTGICVIITLLRI</sequence>
<name>A0A1I8B2B9_MELHA</name>
<keyword evidence="1" id="KW-0472">Membrane</keyword>
<dbReference type="WBParaSite" id="MhA1_Contig1262.frz3.gene8">
    <property type="protein sequence ID" value="MhA1_Contig1262.frz3.gene8"/>
    <property type="gene ID" value="MhA1_Contig1262.frz3.gene8"/>
</dbReference>
<accession>A0A1I8B2B9</accession>
<protein>
    <submittedName>
        <fullName evidence="3">Transmembrane protein</fullName>
    </submittedName>
</protein>
<evidence type="ECO:0000256" key="1">
    <source>
        <dbReference type="SAM" id="Phobius"/>
    </source>
</evidence>
<keyword evidence="1" id="KW-0812">Transmembrane</keyword>
<evidence type="ECO:0000313" key="2">
    <source>
        <dbReference type="Proteomes" id="UP000095281"/>
    </source>
</evidence>
<feature type="transmembrane region" description="Helical" evidence="1">
    <location>
        <begin position="159"/>
        <end position="180"/>
    </location>
</feature>
<organism evidence="2 3">
    <name type="scientific">Meloidogyne hapla</name>
    <name type="common">Root-knot nematode worm</name>
    <dbReference type="NCBI Taxonomy" id="6305"/>
    <lineage>
        <taxon>Eukaryota</taxon>
        <taxon>Metazoa</taxon>
        <taxon>Ecdysozoa</taxon>
        <taxon>Nematoda</taxon>
        <taxon>Chromadorea</taxon>
        <taxon>Rhabditida</taxon>
        <taxon>Tylenchina</taxon>
        <taxon>Tylenchomorpha</taxon>
        <taxon>Tylenchoidea</taxon>
        <taxon>Meloidogynidae</taxon>
        <taxon>Meloidogyninae</taxon>
        <taxon>Meloidogyne</taxon>
    </lineage>
</organism>
<dbReference type="Proteomes" id="UP000095281">
    <property type="component" value="Unplaced"/>
</dbReference>
<reference evidence="3" key="1">
    <citation type="submission" date="2016-11" db="UniProtKB">
        <authorList>
            <consortium name="WormBaseParasite"/>
        </authorList>
    </citation>
    <scope>IDENTIFICATION</scope>
</reference>